<comment type="caution">
    <text evidence="11">The sequence shown here is derived from an EMBL/GenBank/DDBJ whole genome shotgun (WGS) entry which is preliminary data.</text>
</comment>
<keyword evidence="5 9" id="KW-0560">Oxidoreductase</keyword>
<evidence type="ECO:0000256" key="6">
    <source>
        <dbReference type="ARBA" id="ARBA00023004"/>
    </source>
</evidence>
<dbReference type="PROSITE" id="PS00086">
    <property type="entry name" value="CYTOCHROME_P450"/>
    <property type="match status" value="1"/>
</dbReference>
<evidence type="ECO:0000256" key="7">
    <source>
        <dbReference type="ARBA" id="ARBA00023033"/>
    </source>
</evidence>
<dbReference type="GO" id="GO:0016705">
    <property type="term" value="F:oxidoreductase activity, acting on paired donors, with incorporation or reduction of molecular oxygen"/>
    <property type="evidence" value="ECO:0007669"/>
    <property type="project" value="InterPro"/>
</dbReference>
<evidence type="ECO:0000256" key="5">
    <source>
        <dbReference type="ARBA" id="ARBA00023002"/>
    </source>
</evidence>
<evidence type="ECO:0000256" key="4">
    <source>
        <dbReference type="ARBA" id="ARBA00022723"/>
    </source>
</evidence>
<dbReference type="InterPro" id="IPR002397">
    <property type="entry name" value="Cyt_P450_B"/>
</dbReference>
<dbReference type="CDD" id="cd11033">
    <property type="entry name" value="CYP142-like"/>
    <property type="match status" value="1"/>
</dbReference>
<dbReference type="FunFam" id="1.10.630.10:FF:000018">
    <property type="entry name" value="Cytochrome P450 monooxygenase"/>
    <property type="match status" value="1"/>
</dbReference>
<name>A0A4Y9P1I1_9BRAD</name>
<comment type="similarity">
    <text evidence="2 9">Belongs to the cytochrome P450 family.</text>
</comment>
<dbReference type="GO" id="GO:0004497">
    <property type="term" value="F:monooxygenase activity"/>
    <property type="evidence" value="ECO:0007669"/>
    <property type="project" value="UniProtKB-KW"/>
</dbReference>
<evidence type="ECO:0000256" key="10">
    <source>
        <dbReference type="SAM" id="MobiDB-lite"/>
    </source>
</evidence>
<reference evidence="11 12" key="1">
    <citation type="submission" date="2019-03" db="EMBL/GenBank/DDBJ databases">
        <title>Bradyrhizobium strains diversity.</title>
        <authorList>
            <person name="Urquiaga M.C.O."/>
            <person name="Hungria M."/>
            <person name="Delamuta J.R.M."/>
            <person name="Klepa M.S."/>
        </authorList>
    </citation>
    <scope>NUCLEOTIDE SEQUENCE [LARGE SCALE GENOMIC DNA]</scope>
    <source>
        <strain evidence="11 12">CNPSo 3426</strain>
    </source>
</reference>
<dbReference type="InterPro" id="IPR036396">
    <property type="entry name" value="Cyt_P450_sf"/>
</dbReference>
<accession>A0A4Y9P1I1</accession>
<keyword evidence="4 9" id="KW-0479">Metal-binding</keyword>
<feature type="region of interest" description="Disordered" evidence="10">
    <location>
        <begin position="1"/>
        <end position="23"/>
    </location>
</feature>
<dbReference type="AlphaFoldDB" id="A0A4Y9P1I1"/>
<comment type="function">
    <text evidence="8">Cytochromes P450 are a group of heme-thiolate monooxygenases. They oxidize a variety of structurally unrelated compounds, including steroids, fatty acids, and xenobiotics.</text>
</comment>
<gene>
    <name evidence="11" type="ORF">E4K64_19835</name>
</gene>
<dbReference type="EMBL" id="SPQS01000010">
    <property type="protein sequence ID" value="TFV74231.1"/>
    <property type="molecule type" value="Genomic_DNA"/>
</dbReference>
<dbReference type="GO" id="GO:0020037">
    <property type="term" value="F:heme binding"/>
    <property type="evidence" value="ECO:0007669"/>
    <property type="project" value="InterPro"/>
</dbReference>
<proteinExistence type="inferred from homology"/>
<organism evidence="11 12">
    <name type="scientific">Bradyrhizobium frederickii</name>
    <dbReference type="NCBI Taxonomy" id="2560054"/>
    <lineage>
        <taxon>Bacteria</taxon>
        <taxon>Pseudomonadati</taxon>
        <taxon>Pseudomonadota</taxon>
        <taxon>Alphaproteobacteria</taxon>
        <taxon>Hyphomicrobiales</taxon>
        <taxon>Nitrobacteraceae</taxon>
        <taxon>Bradyrhizobium</taxon>
    </lineage>
</organism>
<dbReference type="Gene3D" id="1.10.630.10">
    <property type="entry name" value="Cytochrome P450"/>
    <property type="match status" value="1"/>
</dbReference>
<evidence type="ECO:0000313" key="12">
    <source>
        <dbReference type="Proteomes" id="UP000297700"/>
    </source>
</evidence>
<dbReference type="Pfam" id="PF00067">
    <property type="entry name" value="p450"/>
    <property type="match status" value="1"/>
</dbReference>
<keyword evidence="6 9" id="KW-0408">Iron</keyword>
<dbReference type="PANTHER" id="PTHR46696:SF1">
    <property type="entry name" value="CYTOCHROME P450 YJIB-RELATED"/>
    <property type="match status" value="1"/>
</dbReference>
<evidence type="ECO:0000313" key="11">
    <source>
        <dbReference type="EMBL" id="TFV74231.1"/>
    </source>
</evidence>
<dbReference type="InterPro" id="IPR017972">
    <property type="entry name" value="Cyt_P450_CS"/>
</dbReference>
<evidence type="ECO:0000256" key="1">
    <source>
        <dbReference type="ARBA" id="ARBA00001971"/>
    </source>
</evidence>
<evidence type="ECO:0000256" key="3">
    <source>
        <dbReference type="ARBA" id="ARBA00022617"/>
    </source>
</evidence>
<evidence type="ECO:0000256" key="8">
    <source>
        <dbReference type="ARBA" id="ARBA00043906"/>
    </source>
</evidence>
<dbReference type="Proteomes" id="UP000297700">
    <property type="component" value="Unassembled WGS sequence"/>
</dbReference>
<dbReference type="PRINTS" id="PR00359">
    <property type="entry name" value="BP450"/>
</dbReference>
<dbReference type="GO" id="GO:0005506">
    <property type="term" value="F:iron ion binding"/>
    <property type="evidence" value="ECO:0007669"/>
    <property type="project" value="InterPro"/>
</dbReference>
<comment type="cofactor">
    <cofactor evidence="1">
        <name>heme</name>
        <dbReference type="ChEBI" id="CHEBI:30413"/>
    </cofactor>
</comment>
<evidence type="ECO:0000256" key="9">
    <source>
        <dbReference type="RuleBase" id="RU000461"/>
    </source>
</evidence>
<evidence type="ECO:0000256" key="2">
    <source>
        <dbReference type="ARBA" id="ARBA00010617"/>
    </source>
</evidence>
<dbReference type="InterPro" id="IPR001128">
    <property type="entry name" value="Cyt_P450"/>
</dbReference>
<dbReference type="SUPFAM" id="SSF48264">
    <property type="entry name" value="Cytochrome P450"/>
    <property type="match status" value="1"/>
</dbReference>
<keyword evidence="3 9" id="KW-0349">Heme</keyword>
<dbReference type="PANTHER" id="PTHR46696">
    <property type="entry name" value="P450, PUTATIVE (EUROFUNG)-RELATED"/>
    <property type="match status" value="1"/>
</dbReference>
<sequence length="448" mass="52032">MFDAIRPLPASGERRRKRNTGATTMNIQAPVKVDKAERMRKAREEAYATPLSQFHPGAPRLFQDDTLWPWFERLRKEEPVHYCTNAPIEPYWSVVKYNDIMHVDTNHGIFSSDSTLGGISIRDVPEGYDYPSFIAMDQPRHSAQRKTVSPMFTPTHLDELAKLIRQRSRTVLDNLPRNETFNFVERVSIELTTQMLATLFDFPWEERRKLTRWSDVSTALPKSGIVASAEERRREMDECYAYMSRLWNERVNSEPRNDLLSLMAHNDATRHMDPDNLMGNIILLIVGGNDTTRNTMTGSVLALNENPEQYDKLRANPELIDSMVPEVIRWQTPLAHMRRTALQDTEIGGKHIKKGDRVVMWYVSGNRDDEMFDQPNEFIIDRPRPRTHLSFGFGIHRCVGMRLAELQLKIVWEEMLKRFDRIEVVGEPKRIYSSFIKGYETLPVRIPG</sequence>
<protein>
    <submittedName>
        <fullName evidence="11">Cytochrome P450</fullName>
    </submittedName>
</protein>
<keyword evidence="7 9" id="KW-0503">Monooxygenase</keyword>